<evidence type="ECO:0000256" key="3">
    <source>
        <dbReference type="ARBA" id="ARBA00023163"/>
    </source>
</evidence>
<dbReference type="SMART" id="SM00717">
    <property type="entry name" value="SANT"/>
    <property type="match status" value="2"/>
</dbReference>
<proteinExistence type="predicted"/>
<reference evidence="10" key="1">
    <citation type="journal article" date="2019" name="Nat. Commun.">
        <title>Expansion of phycobilisome linker gene families in mesophilic red algae.</title>
        <authorList>
            <person name="Lee J."/>
            <person name="Kim D."/>
            <person name="Bhattacharya D."/>
            <person name="Yoon H.S."/>
        </authorList>
    </citation>
    <scope>NUCLEOTIDE SEQUENCE [LARGE SCALE GENOMIC DNA]</scope>
    <source>
        <strain evidence="10">CCMP 1328</strain>
    </source>
</reference>
<keyword evidence="1" id="KW-0805">Transcription regulation</keyword>
<name>A0A5J4Z8R2_PORPP</name>
<keyword evidence="3" id="KW-0804">Transcription</keyword>
<feature type="domain" description="SANT" evidence="7">
    <location>
        <begin position="237"/>
        <end position="288"/>
    </location>
</feature>
<dbReference type="OrthoDB" id="2143914at2759"/>
<evidence type="ECO:0000256" key="4">
    <source>
        <dbReference type="ARBA" id="ARBA00023242"/>
    </source>
</evidence>
<dbReference type="GO" id="GO:0042796">
    <property type="term" value="P:snRNA transcription by RNA polymerase III"/>
    <property type="evidence" value="ECO:0007669"/>
    <property type="project" value="TreeGrafter"/>
</dbReference>
<dbReference type="InterPro" id="IPR017884">
    <property type="entry name" value="SANT_dom"/>
</dbReference>
<accession>A0A5J4Z8R2</accession>
<dbReference type="PROSITE" id="PS51294">
    <property type="entry name" value="HTH_MYB"/>
    <property type="match status" value="2"/>
</dbReference>
<dbReference type="InterPro" id="IPR009057">
    <property type="entry name" value="Homeodomain-like_sf"/>
</dbReference>
<dbReference type="EMBL" id="VRMN01000001">
    <property type="protein sequence ID" value="KAA8499442.1"/>
    <property type="molecule type" value="Genomic_DNA"/>
</dbReference>
<dbReference type="Proteomes" id="UP000324585">
    <property type="component" value="Unassembled WGS sequence"/>
</dbReference>
<dbReference type="InterPro" id="IPR001005">
    <property type="entry name" value="SANT/Myb"/>
</dbReference>
<feature type="domain" description="HTH myb-type" evidence="8">
    <location>
        <begin position="242"/>
        <end position="288"/>
    </location>
</feature>
<feature type="domain" description="HTH myb-type" evidence="8">
    <location>
        <begin position="190"/>
        <end position="237"/>
    </location>
</feature>
<feature type="domain" description="Myb-like" evidence="6">
    <location>
        <begin position="190"/>
        <end position="233"/>
    </location>
</feature>
<protein>
    <submittedName>
        <fullName evidence="9">Transcription factor MYB52</fullName>
    </submittedName>
</protein>
<gene>
    <name evidence="9" type="ORF">FVE85_7027</name>
</gene>
<evidence type="ECO:0000259" key="6">
    <source>
        <dbReference type="PROSITE" id="PS50090"/>
    </source>
</evidence>
<evidence type="ECO:0000313" key="9">
    <source>
        <dbReference type="EMBL" id="KAA8499442.1"/>
    </source>
</evidence>
<feature type="region of interest" description="Disordered" evidence="5">
    <location>
        <begin position="137"/>
        <end position="178"/>
    </location>
</feature>
<organism evidence="9 10">
    <name type="scientific">Porphyridium purpureum</name>
    <name type="common">Red alga</name>
    <name type="synonym">Porphyridium cruentum</name>
    <dbReference type="NCBI Taxonomy" id="35688"/>
    <lineage>
        <taxon>Eukaryota</taxon>
        <taxon>Rhodophyta</taxon>
        <taxon>Bangiophyceae</taxon>
        <taxon>Porphyridiales</taxon>
        <taxon>Porphyridiaceae</taxon>
        <taxon>Porphyridium</taxon>
    </lineage>
</organism>
<evidence type="ECO:0000256" key="5">
    <source>
        <dbReference type="SAM" id="MobiDB-lite"/>
    </source>
</evidence>
<dbReference type="SUPFAM" id="SSF46689">
    <property type="entry name" value="Homeodomain-like"/>
    <property type="match status" value="1"/>
</dbReference>
<keyword evidence="10" id="KW-1185">Reference proteome</keyword>
<feature type="compositionally biased region" description="Polar residues" evidence="5">
    <location>
        <begin position="165"/>
        <end position="178"/>
    </location>
</feature>
<evidence type="ECO:0000259" key="8">
    <source>
        <dbReference type="PROSITE" id="PS51294"/>
    </source>
</evidence>
<dbReference type="CDD" id="cd00167">
    <property type="entry name" value="SANT"/>
    <property type="match status" value="2"/>
</dbReference>
<dbReference type="PANTHER" id="PTHR46621">
    <property type="entry name" value="SNRNA-ACTIVATING PROTEIN COMPLEX SUBUNIT 4"/>
    <property type="match status" value="1"/>
</dbReference>
<dbReference type="Pfam" id="PF00249">
    <property type="entry name" value="Myb_DNA-binding"/>
    <property type="match status" value="2"/>
</dbReference>
<dbReference type="GO" id="GO:0000978">
    <property type="term" value="F:RNA polymerase II cis-regulatory region sequence-specific DNA binding"/>
    <property type="evidence" value="ECO:0007669"/>
    <property type="project" value="TreeGrafter"/>
</dbReference>
<keyword evidence="2" id="KW-0238">DNA-binding</keyword>
<dbReference type="InterPro" id="IPR051575">
    <property type="entry name" value="Myb-like_DNA-bd"/>
</dbReference>
<dbReference type="InterPro" id="IPR017930">
    <property type="entry name" value="Myb_dom"/>
</dbReference>
<dbReference type="PANTHER" id="PTHR46621:SF1">
    <property type="entry name" value="SNRNA-ACTIVATING PROTEIN COMPLEX SUBUNIT 4"/>
    <property type="match status" value="1"/>
</dbReference>
<evidence type="ECO:0000256" key="2">
    <source>
        <dbReference type="ARBA" id="ARBA00023125"/>
    </source>
</evidence>
<dbReference type="GO" id="GO:0019185">
    <property type="term" value="C:snRNA-activating protein complex"/>
    <property type="evidence" value="ECO:0007669"/>
    <property type="project" value="TreeGrafter"/>
</dbReference>
<dbReference type="GO" id="GO:0042795">
    <property type="term" value="P:snRNA transcription by RNA polymerase II"/>
    <property type="evidence" value="ECO:0007669"/>
    <property type="project" value="TreeGrafter"/>
</dbReference>
<keyword evidence="4" id="KW-0539">Nucleus</keyword>
<dbReference type="PROSITE" id="PS50090">
    <property type="entry name" value="MYB_LIKE"/>
    <property type="match status" value="2"/>
</dbReference>
<dbReference type="AlphaFoldDB" id="A0A5J4Z8R2"/>
<dbReference type="GO" id="GO:0001006">
    <property type="term" value="F:RNA polymerase III type 3 promoter sequence-specific DNA binding"/>
    <property type="evidence" value="ECO:0007669"/>
    <property type="project" value="TreeGrafter"/>
</dbReference>
<dbReference type="Gene3D" id="1.10.10.60">
    <property type="entry name" value="Homeodomain-like"/>
    <property type="match status" value="2"/>
</dbReference>
<sequence length="301" mass="34211">MMQKQLPSFSELLEWMEAGTDEEQFPLNSFCDERVLSARSVAACPRPSPLHPQAYGTKALQQPLSADLTGVGRPLLNSRIRPTHAAHPPHPASFSVLRTGETLQYARTFGARFTNGEAFAGTRNGGFLHSEQPFVMQQSTTPRPASPNDDDGDENEDEECKPGTSPESNPGGSRPSRLTSIQYVRQRVYWKADEDERLHAAVLQFRPNQWSRVADSVKTRSRKQCRARWVNYHQANRLNREWTADEDRELLRQLSIHGKRWSRIASSIPGRTENDCKNRYHSIFLLHEREPDTGYTAHNSC</sequence>
<dbReference type="PROSITE" id="PS51293">
    <property type="entry name" value="SANT"/>
    <property type="match status" value="1"/>
</dbReference>
<evidence type="ECO:0000256" key="1">
    <source>
        <dbReference type="ARBA" id="ARBA00023015"/>
    </source>
</evidence>
<evidence type="ECO:0000259" key="7">
    <source>
        <dbReference type="PROSITE" id="PS51293"/>
    </source>
</evidence>
<feature type="compositionally biased region" description="Acidic residues" evidence="5">
    <location>
        <begin position="148"/>
        <end position="159"/>
    </location>
</feature>
<evidence type="ECO:0000313" key="10">
    <source>
        <dbReference type="Proteomes" id="UP000324585"/>
    </source>
</evidence>
<feature type="domain" description="Myb-like" evidence="6">
    <location>
        <begin position="234"/>
        <end position="284"/>
    </location>
</feature>
<comment type="caution">
    <text evidence="9">The sequence shown here is derived from an EMBL/GenBank/DDBJ whole genome shotgun (WGS) entry which is preliminary data.</text>
</comment>